<keyword evidence="9" id="KW-1185">Reference proteome</keyword>
<dbReference type="InterPro" id="IPR050090">
    <property type="entry name" value="Tyrosine_recombinase_XerCD"/>
</dbReference>
<dbReference type="Pfam" id="PF00589">
    <property type="entry name" value="Phage_integrase"/>
    <property type="match status" value="1"/>
</dbReference>
<dbReference type="CDD" id="cd00397">
    <property type="entry name" value="DNA_BRE_C"/>
    <property type="match status" value="1"/>
</dbReference>
<organism evidence="8 9">
    <name type="scientific">Corynebacterium zhongnanshanii</name>
    <dbReference type="NCBI Taxonomy" id="2768834"/>
    <lineage>
        <taxon>Bacteria</taxon>
        <taxon>Bacillati</taxon>
        <taxon>Actinomycetota</taxon>
        <taxon>Actinomycetes</taxon>
        <taxon>Mycobacteriales</taxon>
        <taxon>Corynebacteriaceae</taxon>
        <taxon>Corynebacterium</taxon>
    </lineage>
</organism>
<proteinExistence type="inferred from homology"/>
<dbReference type="InterPro" id="IPR013762">
    <property type="entry name" value="Integrase-like_cat_sf"/>
</dbReference>
<evidence type="ECO:0000256" key="4">
    <source>
        <dbReference type="PROSITE-ProRule" id="PRU01248"/>
    </source>
</evidence>
<keyword evidence="3" id="KW-0233">DNA recombination</keyword>
<dbReference type="PANTHER" id="PTHR30349:SF41">
    <property type="entry name" value="INTEGRASE_RECOMBINASE PROTEIN MJ0367-RELATED"/>
    <property type="match status" value="1"/>
</dbReference>
<evidence type="ECO:0000256" key="1">
    <source>
        <dbReference type="ARBA" id="ARBA00008857"/>
    </source>
</evidence>
<dbReference type="RefSeq" id="WP_151844875.1">
    <property type="nucleotide sequence ID" value="NZ_WBZJ01000004.1"/>
</dbReference>
<evidence type="ECO:0000259" key="7">
    <source>
        <dbReference type="PROSITE" id="PS51900"/>
    </source>
</evidence>
<feature type="domain" description="Tyr recombinase" evidence="6">
    <location>
        <begin position="198"/>
        <end position="398"/>
    </location>
</feature>
<reference evidence="8 9" key="1">
    <citation type="submission" date="2019-10" db="EMBL/GenBank/DDBJ databases">
        <title>Corynebacterium sp novel species isolated from the respiratory tract of Marmot.</title>
        <authorList>
            <person name="Zhang G."/>
        </authorList>
    </citation>
    <scope>NUCLEOTIDE SEQUENCE [LARGE SCALE GENOMIC DNA]</scope>
    <source>
        <strain evidence="8 9">336</strain>
    </source>
</reference>
<gene>
    <name evidence="8" type="ORF">F8377_09645</name>
</gene>
<accession>A0ABQ6VHK8</accession>
<dbReference type="PROSITE" id="PS51900">
    <property type="entry name" value="CB"/>
    <property type="match status" value="1"/>
</dbReference>
<feature type="region of interest" description="Disordered" evidence="5">
    <location>
        <begin position="1"/>
        <end position="26"/>
    </location>
</feature>
<dbReference type="SUPFAM" id="SSF56349">
    <property type="entry name" value="DNA breaking-rejoining enzymes"/>
    <property type="match status" value="1"/>
</dbReference>
<dbReference type="Gene3D" id="1.10.150.130">
    <property type="match status" value="1"/>
</dbReference>
<protein>
    <submittedName>
        <fullName evidence="8">Tyrosine-type recombinase/integrase</fullName>
    </submittedName>
</protein>
<sequence length="419" mass="46763">MARKPNLNNYPGVDAFPSTRKGAKKGEVRYRQRYTGADGKRYWSFHDFAHEAAAEREKQLQAIREHRWVPPEVSKAEARRAQEARQLTVGTWVMQWLDIKRGKSRESTLQTYERTIRNRITEVKGAPGVAKLATIPLAELKKRDVYAWWDEMAKAFPTPTTNRNAYMHLRSACNEAVEREIMPSNPVDVKAARVKPVPKDKELPKTADMQAILAATPERYKLAVVLFLFMGLRIGEALGVKRSQIVNEGTPDAPQWVAQVRGNIQDVQDGKGATRAVEQPPKTKAGRRDVPIFTEFNDIVQAHLDSFTGAPGDYLTTTGRGNPVKATSMRNILARAKDRAGVTAKITPHYGRNWLITHLAQHGATPAEIGQVLGQTDLKTITEVYMKVSPEHTRKVLAKVSAEQFGSGGDVIPMRKKGA</sequence>
<evidence type="ECO:0000256" key="2">
    <source>
        <dbReference type="ARBA" id="ARBA00023125"/>
    </source>
</evidence>
<evidence type="ECO:0000313" key="9">
    <source>
        <dbReference type="Proteomes" id="UP000436181"/>
    </source>
</evidence>
<dbReference type="Proteomes" id="UP000436181">
    <property type="component" value="Unassembled WGS sequence"/>
</dbReference>
<dbReference type="Gene3D" id="1.10.443.10">
    <property type="entry name" value="Intergrase catalytic core"/>
    <property type="match status" value="1"/>
</dbReference>
<comment type="caution">
    <text evidence="8">The sequence shown here is derived from an EMBL/GenBank/DDBJ whole genome shotgun (WGS) entry which is preliminary data.</text>
</comment>
<evidence type="ECO:0000313" key="8">
    <source>
        <dbReference type="EMBL" id="KAB3519240.1"/>
    </source>
</evidence>
<evidence type="ECO:0000256" key="5">
    <source>
        <dbReference type="SAM" id="MobiDB-lite"/>
    </source>
</evidence>
<evidence type="ECO:0000256" key="3">
    <source>
        <dbReference type="ARBA" id="ARBA00023172"/>
    </source>
</evidence>
<dbReference type="PANTHER" id="PTHR30349">
    <property type="entry name" value="PHAGE INTEGRASE-RELATED"/>
    <property type="match status" value="1"/>
</dbReference>
<evidence type="ECO:0000259" key="6">
    <source>
        <dbReference type="PROSITE" id="PS51898"/>
    </source>
</evidence>
<dbReference type="InterPro" id="IPR002104">
    <property type="entry name" value="Integrase_catalytic"/>
</dbReference>
<comment type="similarity">
    <text evidence="1">Belongs to the 'phage' integrase family.</text>
</comment>
<dbReference type="InterPro" id="IPR011010">
    <property type="entry name" value="DNA_brk_join_enz"/>
</dbReference>
<dbReference type="PROSITE" id="PS51898">
    <property type="entry name" value="TYR_RECOMBINASE"/>
    <property type="match status" value="1"/>
</dbReference>
<keyword evidence="2 4" id="KW-0238">DNA-binding</keyword>
<dbReference type="InterPro" id="IPR010998">
    <property type="entry name" value="Integrase_recombinase_N"/>
</dbReference>
<feature type="domain" description="Core-binding (CB)" evidence="7">
    <location>
        <begin position="87"/>
        <end position="177"/>
    </location>
</feature>
<dbReference type="InterPro" id="IPR044068">
    <property type="entry name" value="CB"/>
</dbReference>
<dbReference type="EMBL" id="WBZJ01000004">
    <property type="protein sequence ID" value="KAB3519240.1"/>
    <property type="molecule type" value="Genomic_DNA"/>
</dbReference>
<name>A0ABQ6VHK8_9CORY</name>